<evidence type="ECO:0000313" key="7">
    <source>
        <dbReference type="EMBL" id="EPY54200.1"/>
    </source>
</evidence>
<keyword evidence="5" id="KW-0460">Magnesium</keyword>
<evidence type="ECO:0000256" key="5">
    <source>
        <dbReference type="PIRSR" id="PIRSR606689-2"/>
    </source>
</evidence>
<dbReference type="EMBL" id="KE546988">
    <property type="protein sequence ID" value="EPY54200.1"/>
    <property type="molecule type" value="Genomic_DNA"/>
</dbReference>
<dbReference type="InterPro" id="IPR005225">
    <property type="entry name" value="Small_GTP-bd"/>
</dbReference>
<dbReference type="GeneID" id="25038407"/>
<feature type="binding site" evidence="4">
    <location>
        <position position="69"/>
    </location>
    <ligand>
        <name>GTP</name>
        <dbReference type="ChEBI" id="CHEBI:37565"/>
    </ligand>
</feature>
<dbReference type="GO" id="GO:0005525">
    <property type="term" value="F:GTP binding"/>
    <property type="evidence" value="ECO:0007669"/>
    <property type="project" value="UniProtKB-KW"/>
</dbReference>
<dbReference type="Pfam" id="PF00025">
    <property type="entry name" value="Arf"/>
    <property type="match status" value="1"/>
</dbReference>
<dbReference type="OMA" id="KTHHWQI"/>
<dbReference type="InterPro" id="IPR006689">
    <property type="entry name" value="Small_GTPase_ARF/SAR"/>
</dbReference>
<dbReference type="SUPFAM" id="SSF52540">
    <property type="entry name" value="P-loop containing nucleoside triphosphate hydrolases"/>
    <property type="match status" value="1"/>
</dbReference>
<feature type="binding site" evidence="4">
    <location>
        <begin position="125"/>
        <end position="128"/>
    </location>
    <ligand>
        <name>GTP</name>
        <dbReference type="ChEBI" id="CHEBI:37565"/>
    </ligand>
</feature>
<name>S9W8J0_SCHCR</name>
<accession>S9W8J0</accession>
<dbReference type="SMART" id="SM00175">
    <property type="entry name" value="RAB"/>
    <property type="match status" value="1"/>
</dbReference>
<dbReference type="eggNOG" id="KOG0073">
    <property type="taxonomic scope" value="Eukaryota"/>
</dbReference>
<dbReference type="NCBIfam" id="TIGR00231">
    <property type="entry name" value="small_GTP"/>
    <property type="match status" value="1"/>
</dbReference>
<dbReference type="FunFam" id="3.40.50.300:FF:001166">
    <property type="entry name" value="ADP-ribosylation factor D"/>
    <property type="match status" value="1"/>
</dbReference>
<sequence length="186" mass="21013">MGLLTILRKQKLKEKEARVLLLGLDNAGKTTILKRLLNENISTVSPTFGFQIRTINVEGLHLTVWDIGGQKTLRSFWKNYFESTEAIIWVIDSLDESRLQECKYQLHELLLEEKLLNISLLILANKSDAAGSLNAKKIEQLLHLDVLKSQHYGIFSVSAITGDGIQEAMYWLASDLKESKMGILSN</sequence>
<reference evidence="7 8" key="1">
    <citation type="journal article" date="2011" name="Science">
        <title>Comparative functional genomics of the fission yeasts.</title>
        <authorList>
            <person name="Rhind N."/>
            <person name="Chen Z."/>
            <person name="Yassour M."/>
            <person name="Thompson D.A."/>
            <person name="Haas B.J."/>
            <person name="Habib N."/>
            <person name="Wapinski I."/>
            <person name="Roy S."/>
            <person name="Lin M.F."/>
            <person name="Heiman D.I."/>
            <person name="Young S.K."/>
            <person name="Furuya K."/>
            <person name="Guo Y."/>
            <person name="Pidoux A."/>
            <person name="Chen H.M."/>
            <person name="Robbertse B."/>
            <person name="Goldberg J.M."/>
            <person name="Aoki K."/>
            <person name="Bayne E.H."/>
            <person name="Berlin A.M."/>
            <person name="Desjardins C.A."/>
            <person name="Dobbs E."/>
            <person name="Dukaj L."/>
            <person name="Fan L."/>
            <person name="FitzGerald M.G."/>
            <person name="French C."/>
            <person name="Gujja S."/>
            <person name="Hansen K."/>
            <person name="Keifenheim D."/>
            <person name="Levin J.Z."/>
            <person name="Mosher R.A."/>
            <person name="Mueller C.A."/>
            <person name="Pfiffner J."/>
            <person name="Priest M."/>
            <person name="Russ C."/>
            <person name="Smialowska A."/>
            <person name="Swoboda P."/>
            <person name="Sykes S.M."/>
            <person name="Vaughn M."/>
            <person name="Vengrova S."/>
            <person name="Yoder R."/>
            <person name="Zeng Q."/>
            <person name="Allshire R."/>
            <person name="Baulcombe D."/>
            <person name="Birren B.W."/>
            <person name="Brown W."/>
            <person name="Ekwall K."/>
            <person name="Kellis M."/>
            <person name="Leatherwood J."/>
            <person name="Levin H."/>
            <person name="Margalit H."/>
            <person name="Martienssen R."/>
            <person name="Nieduszynski C.A."/>
            <person name="Spatafora J.W."/>
            <person name="Friedman N."/>
            <person name="Dalgaard J.Z."/>
            <person name="Baumann P."/>
            <person name="Niki H."/>
            <person name="Regev A."/>
            <person name="Nusbaum C."/>
        </authorList>
    </citation>
    <scope>NUCLEOTIDE SEQUENCE [LARGE SCALE GENOMIC DNA]</scope>
    <source>
        <strain evidence="8">OY26 / ATCC MYA-4695 / CBS 11777 / NBRC 106824 / NRRL Y48691</strain>
    </source>
</reference>
<keyword evidence="3 4" id="KW-0342">GTP-binding</keyword>
<gene>
    <name evidence="7" type="ORF">SPOG_04093</name>
</gene>
<dbReference type="HOGENOM" id="CLU_040729_12_3_1"/>
<proteinExistence type="inferred from homology"/>
<dbReference type="PANTHER" id="PTHR45697">
    <property type="entry name" value="ADP-RIBOSYLATION FACTOR-LIKE PROTEIN 2-RELATED"/>
    <property type="match status" value="1"/>
</dbReference>
<keyword evidence="2 4" id="KW-0547">Nucleotide-binding</keyword>
<evidence type="ECO:0000256" key="3">
    <source>
        <dbReference type="ARBA" id="ARBA00023134"/>
    </source>
</evidence>
<dbReference type="GO" id="GO:0046872">
    <property type="term" value="F:metal ion binding"/>
    <property type="evidence" value="ECO:0007669"/>
    <property type="project" value="UniProtKB-KW"/>
</dbReference>
<evidence type="ECO:0000256" key="2">
    <source>
        <dbReference type="ARBA" id="ARBA00022741"/>
    </source>
</evidence>
<dbReference type="RefSeq" id="XP_013021809.1">
    <property type="nucleotide sequence ID" value="XM_013166355.1"/>
</dbReference>
<comment type="similarity">
    <text evidence="1 6">Belongs to the small GTPase superfamily. Arf family.</text>
</comment>
<feature type="binding site" evidence="4">
    <location>
        <begin position="23"/>
        <end position="30"/>
    </location>
    <ligand>
        <name>GTP</name>
        <dbReference type="ChEBI" id="CHEBI:37565"/>
    </ligand>
</feature>
<evidence type="ECO:0000256" key="6">
    <source>
        <dbReference type="RuleBase" id="RU003925"/>
    </source>
</evidence>
<dbReference type="InterPro" id="IPR027417">
    <property type="entry name" value="P-loop_NTPase"/>
</dbReference>
<dbReference type="PROSITE" id="PS51417">
    <property type="entry name" value="ARF"/>
    <property type="match status" value="1"/>
</dbReference>
<dbReference type="InterPro" id="IPR044612">
    <property type="entry name" value="ARL2/3"/>
</dbReference>
<dbReference type="OrthoDB" id="2011769at2759"/>
<dbReference type="PRINTS" id="PR00328">
    <property type="entry name" value="SAR1GTPBP"/>
</dbReference>
<keyword evidence="8" id="KW-1185">Reference proteome</keyword>
<organism evidence="7 8">
    <name type="scientific">Schizosaccharomyces cryophilus (strain OY26 / ATCC MYA-4695 / CBS 11777 / NBRC 106824 / NRRL Y48691)</name>
    <name type="common">Fission yeast</name>
    <dbReference type="NCBI Taxonomy" id="653667"/>
    <lineage>
        <taxon>Eukaryota</taxon>
        <taxon>Fungi</taxon>
        <taxon>Dikarya</taxon>
        <taxon>Ascomycota</taxon>
        <taxon>Taphrinomycotina</taxon>
        <taxon>Schizosaccharomycetes</taxon>
        <taxon>Schizosaccharomycetales</taxon>
        <taxon>Schizosaccharomycetaceae</taxon>
        <taxon>Schizosaccharomyces</taxon>
    </lineage>
</organism>
<dbReference type="STRING" id="653667.S9W8J0"/>
<dbReference type="Proteomes" id="UP000015464">
    <property type="component" value="Unassembled WGS sequence"/>
</dbReference>
<evidence type="ECO:0000256" key="4">
    <source>
        <dbReference type="PIRSR" id="PIRSR606689-1"/>
    </source>
</evidence>
<feature type="binding site" evidence="5">
    <location>
        <position position="30"/>
    </location>
    <ligand>
        <name>Mg(2+)</name>
        <dbReference type="ChEBI" id="CHEBI:18420"/>
    </ligand>
</feature>
<dbReference type="GO" id="GO:0003924">
    <property type="term" value="F:GTPase activity"/>
    <property type="evidence" value="ECO:0007669"/>
    <property type="project" value="InterPro"/>
</dbReference>
<keyword evidence="5" id="KW-0479">Metal-binding</keyword>
<evidence type="ECO:0000256" key="1">
    <source>
        <dbReference type="ARBA" id="ARBA00010290"/>
    </source>
</evidence>
<dbReference type="Gene3D" id="3.40.50.300">
    <property type="entry name" value="P-loop containing nucleotide triphosphate hydrolases"/>
    <property type="match status" value="1"/>
</dbReference>
<evidence type="ECO:0000313" key="8">
    <source>
        <dbReference type="Proteomes" id="UP000015464"/>
    </source>
</evidence>
<feature type="binding site" evidence="5">
    <location>
        <position position="47"/>
    </location>
    <ligand>
        <name>Mg(2+)</name>
        <dbReference type="ChEBI" id="CHEBI:18420"/>
    </ligand>
</feature>
<dbReference type="PROSITE" id="PS51419">
    <property type="entry name" value="RAB"/>
    <property type="match status" value="1"/>
</dbReference>
<dbReference type="SMART" id="SM00178">
    <property type="entry name" value="SAR"/>
    <property type="match status" value="1"/>
</dbReference>
<dbReference type="SMART" id="SM00177">
    <property type="entry name" value="ARF"/>
    <property type="match status" value="1"/>
</dbReference>
<protein>
    <submittedName>
        <fullName evidence="7">ADP-ribosylation factor Alp41</fullName>
    </submittedName>
</protein>
<dbReference type="AlphaFoldDB" id="S9W8J0"/>